<dbReference type="AlphaFoldDB" id="A0A0D3JHC4"/>
<comment type="similarity">
    <text evidence="1">Belongs to the sulfatase family.</text>
</comment>
<evidence type="ECO:0000259" key="3">
    <source>
        <dbReference type="Pfam" id="PF00884"/>
    </source>
</evidence>
<dbReference type="PaxDb" id="2903-EOD22909"/>
<dbReference type="InterPro" id="IPR000917">
    <property type="entry name" value="Sulfatase_N"/>
</dbReference>
<organism evidence="4 5">
    <name type="scientific">Emiliania huxleyi (strain CCMP1516)</name>
    <dbReference type="NCBI Taxonomy" id="280463"/>
    <lineage>
        <taxon>Eukaryota</taxon>
        <taxon>Haptista</taxon>
        <taxon>Haptophyta</taxon>
        <taxon>Prymnesiophyceae</taxon>
        <taxon>Isochrysidales</taxon>
        <taxon>Noelaerhabdaceae</taxon>
        <taxon>Emiliania</taxon>
    </lineage>
</organism>
<dbReference type="Pfam" id="PF00884">
    <property type="entry name" value="Sulfatase"/>
    <property type="match status" value="1"/>
</dbReference>
<proteinExistence type="inferred from homology"/>
<dbReference type="InterPro" id="IPR017850">
    <property type="entry name" value="Alkaline_phosphatase_core_sf"/>
</dbReference>
<dbReference type="eggNOG" id="KOG3867">
    <property type="taxonomic scope" value="Eukaryota"/>
</dbReference>
<feature type="domain" description="Sulfatase N-terminal" evidence="3">
    <location>
        <begin position="3"/>
        <end position="168"/>
    </location>
</feature>
<dbReference type="GeneID" id="17268456"/>
<accession>A0A0D3JHC4</accession>
<dbReference type="PANTHER" id="PTHR42693:SF53">
    <property type="entry name" value="ENDO-4-O-SULFATASE"/>
    <property type="match status" value="1"/>
</dbReference>
<dbReference type="KEGG" id="ehx:EMIHUDRAFT_195344"/>
<keyword evidence="5" id="KW-1185">Reference proteome</keyword>
<reference evidence="5" key="1">
    <citation type="journal article" date="2013" name="Nature">
        <title>Pan genome of the phytoplankton Emiliania underpins its global distribution.</title>
        <authorList>
            <person name="Read B.A."/>
            <person name="Kegel J."/>
            <person name="Klute M.J."/>
            <person name="Kuo A."/>
            <person name="Lefebvre S.C."/>
            <person name="Maumus F."/>
            <person name="Mayer C."/>
            <person name="Miller J."/>
            <person name="Monier A."/>
            <person name="Salamov A."/>
            <person name="Young J."/>
            <person name="Aguilar M."/>
            <person name="Claverie J.M."/>
            <person name="Frickenhaus S."/>
            <person name="Gonzalez K."/>
            <person name="Herman E.K."/>
            <person name="Lin Y.C."/>
            <person name="Napier J."/>
            <person name="Ogata H."/>
            <person name="Sarno A.F."/>
            <person name="Shmutz J."/>
            <person name="Schroeder D."/>
            <person name="de Vargas C."/>
            <person name="Verret F."/>
            <person name="von Dassow P."/>
            <person name="Valentin K."/>
            <person name="Van de Peer Y."/>
            <person name="Wheeler G."/>
            <person name="Dacks J.B."/>
            <person name="Delwiche C.F."/>
            <person name="Dyhrman S.T."/>
            <person name="Glockner G."/>
            <person name="John U."/>
            <person name="Richards T."/>
            <person name="Worden A.Z."/>
            <person name="Zhang X."/>
            <person name="Grigoriev I.V."/>
            <person name="Allen A.E."/>
            <person name="Bidle K."/>
            <person name="Borodovsky M."/>
            <person name="Bowler C."/>
            <person name="Brownlee C."/>
            <person name="Cock J.M."/>
            <person name="Elias M."/>
            <person name="Gladyshev V.N."/>
            <person name="Groth M."/>
            <person name="Guda C."/>
            <person name="Hadaegh A."/>
            <person name="Iglesias-Rodriguez M.D."/>
            <person name="Jenkins J."/>
            <person name="Jones B.M."/>
            <person name="Lawson T."/>
            <person name="Leese F."/>
            <person name="Lindquist E."/>
            <person name="Lobanov A."/>
            <person name="Lomsadze A."/>
            <person name="Malik S.B."/>
            <person name="Marsh M.E."/>
            <person name="Mackinder L."/>
            <person name="Mock T."/>
            <person name="Mueller-Roeber B."/>
            <person name="Pagarete A."/>
            <person name="Parker M."/>
            <person name="Probert I."/>
            <person name="Quesneville H."/>
            <person name="Raines C."/>
            <person name="Rensing S.A."/>
            <person name="Riano-Pachon D.M."/>
            <person name="Richier S."/>
            <person name="Rokitta S."/>
            <person name="Shiraiwa Y."/>
            <person name="Soanes D.M."/>
            <person name="van der Giezen M."/>
            <person name="Wahlund T.M."/>
            <person name="Williams B."/>
            <person name="Wilson W."/>
            <person name="Wolfe G."/>
            <person name="Wurch L.L."/>
        </authorList>
    </citation>
    <scope>NUCLEOTIDE SEQUENCE</scope>
</reference>
<sequence length="328" mass="34559">MTNVALVLLDDAGAGDAGVLGHPILRTPHIDAFARSGVRFSAAYAGAPNCSPSRAALLTGRAPFRTGVYDFLSKRSGSMHLAAGETTIAALLRASGYQTLHLGKWHLSRRGAGHGFAPPHFGFDHSNESYAPASQLVAAFGGWLRGGRRRGAPFFAYLALWEPHEPAANIRQAVADACGGRHSWGSSGGLRGAKGYVYEGGIRVPLFLQWPAFTRGQSATVQTPVHLWDLLPTLVEAAGVPLDADTRGELDGATSAARGRLADAGHYGGQCTGGAVVCSEWKLLAGYGDTPSRSHGPAPGGEVTEWLRACELGRAELYRVSHDPTEAR</sequence>
<dbReference type="Gene3D" id="3.40.720.10">
    <property type="entry name" value="Alkaline Phosphatase, subunit A"/>
    <property type="match status" value="2"/>
</dbReference>
<dbReference type="STRING" id="2903.R1EPW7"/>
<dbReference type="Proteomes" id="UP000013827">
    <property type="component" value="Unassembled WGS sequence"/>
</dbReference>
<dbReference type="GO" id="GO:0004065">
    <property type="term" value="F:arylsulfatase activity"/>
    <property type="evidence" value="ECO:0007669"/>
    <property type="project" value="TreeGrafter"/>
</dbReference>
<dbReference type="EnsemblProtists" id="EOD22909">
    <property type="protein sequence ID" value="EOD22909"/>
    <property type="gene ID" value="EMIHUDRAFT_195344"/>
</dbReference>
<dbReference type="SUPFAM" id="SSF53649">
    <property type="entry name" value="Alkaline phosphatase-like"/>
    <property type="match status" value="1"/>
</dbReference>
<evidence type="ECO:0000256" key="2">
    <source>
        <dbReference type="ARBA" id="ARBA00022801"/>
    </source>
</evidence>
<keyword evidence="2" id="KW-0378">Hydrolase</keyword>
<name>A0A0D3JHC4_EMIH1</name>
<dbReference type="RefSeq" id="XP_005775338.1">
    <property type="nucleotide sequence ID" value="XM_005775281.1"/>
</dbReference>
<protein>
    <recommendedName>
        <fullName evidence="3">Sulfatase N-terminal domain-containing protein</fullName>
    </recommendedName>
</protein>
<dbReference type="InterPro" id="IPR050738">
    <property type="entry name" value="Sulfatase"/>
</dbReference>
<dbReference type="PANTHER" id="PTHR42693">
    <property type="entry name" value="ARYLSULFATASE FAMILY MEMBER"/>
    <property type="match status" value="1"/>
</dbReference>
<evidence type="ECO:0000256" key="1">
    <source>
        <dbReference type="ARBA" id="ARBA00008779"/>
    </source>
</evidence>
<evidence type="ECO:0000313" key="4">
    <source>
        <dbReference type="EnsemblProtists" id="EOD22909"/>
    </source>
</evidence>
<reference evidence="4" key="2">
    <citation type="submission" date="2024-10" db="UniProtKB">
        <authorList>
            <consortium name="EnsemblProtists"/>
        </authorList>
    </citation>
    <scope>IDENTIFICATION</scope>
</reference>
<evidence type="ECO:0000313" key="5">
    <source>
        <dbReference type="Proteomes" id="UP000013827"/>
    </source>
</evidence>
<dbReference type="HOGENOM" id="CLU_848450_0_0_1"/>